<comment type="caution">
    <text evidence="2">The sequence shown here is derived from an EMBL/GenBank/DDBJ whole genome shotgun (WGS) entry which is preliminary data.</text>
</comment>
<feature type="compositionally biased region" description="Polar residues" evidence="1">
    <location>
        <begin position="370"/>
        <end position="379"/>
    </location>
</feature>
<accession>A0A9P8THU8</accession>
<sequence length="475" mass="53796">MATKSTTPKDRNSPKKLNPQPQKFVIHRTQTNMEPETPHSCLRTKPKKNKDAKADNDEENLTDPESPQQAINPVPKFNVRFQNTDIIFSNGNTREKRRAELFQNYTSYTKYQLENREDLFLQQENHLKEKLRLLNEPKNFHLHGTRAVPNYKEIDNALYEADGDLLERRDYELTRLKLTRQFDKNKVLAKYKTESFKIYKESAVAMDAHLEKLKQFFINQRTILMNLDKELVDIGSSRAERLYTGFEIKGTAATASNNSGSDTDSTSVSSGVDSKFIPSSIMEALTPITTEKEFQAVINDSLDTLNPNIKLLQHTRNGFANSTNMDPATNISDTDAGETSNQETAATPIPQYTATGRRRVGRPANVPRAVNTQANSVEPSSSTTTATTAANGEKNSGIGAGTVRMSRSDANNILNYNPEFAKQNPNYISNLINKHFHFPFDIVTEEMEQEISVLKKINDEEKERLGSDIQNRYYL</sequence>
<dbReference type="EMBL" id="JAEUBG010005048">
    <property type="protein sequence ID" value="KAH3678921.1"/>
    <property type="molecule type" value="Genomic_DNA"/>
</dbReference>
<protein>
    <submittedName>
        <fullName evidence="2">Uncharacterized protein</fullName>
    </submittedName>
</protein>
<reference evidence="2" key="2">
    <citation type="submission" date="2021-01" db="EMBL/GenBank/DDBJ databases">
        <authorList>
            <person name="Schikora-Tamarit M.A."/>
        </authorList>
    </citation>
    <scope>NUCLEOTIDE SEQUENCE</scope>
    <source>
        <strain evidence="2">CBS2887</strain>
    </source>
</reference>
<evidence type="ECO:0000313" key="3">
    <source>
        <dbReference type="Proteomes" id="UP000774326"/>
    </source>
</evidence>
<evidence type="ECO:0000313" key="2">
    <source>
        <dbReference type="EMBL" id="KAH3678921.1"/>
    </source>
</evidence>
<keyword evidence="3" id="KW-1185">Reference proteome</keyword>
<feature type="region of interest" description="Disordered" evidence="1">
    <location>
        <begin position="320"/>
        <end position="402"/>
    </location>
</feature>
<name>A0A9P8THU8_WICPI</name>
<reference evidence="2" key="1">
    <citation type="journal article" date="2021" name="Open Biol.">
        <title>Shared evolutionary footprints suggest mitochondrial oxidative damage underlies multiple complex I losses in fungi.</title>
        <authorList>
            <person name="Schikora-Tamarit M.A."/>
            <person name="Marcet-Houben M."/>
            <person name="Nosek J."/>
            <person name="Gabaldon T."/>
        </authorList>
    </citation>
    <scope>NUCLEOTIDE SEQUENCE</scope>
    <source>
        <strain evidence="2">CBS2887</strain>
    </source>
</reference>
<gene>
    <name evidence="2" type="ORF">WICPIJ_008785</name>
</gene>
<dbReference type="OrthoDB" id="4082517at2759"/>
<dbReference type="Proteomes" id="UP000774326">
    <property type="component" value="Unassembled WGS sequence"/>
</dbReference>
<organism evidence="2 3">
    <name type="scientific">Wickerhamomyces pijperi</name>
    <name type="common">Yeast</name>
    <name type="synonym">Pichia pijperi</name>
    <dbReference type="NCBI Taxonomy" id="599730"/>
    <lineage>
        <taxon>Eukaryota</taxon>
        <taxon>Fungi</taxon>
        <taxon>Dikarya</taxon>
        <taxon>Ascomycota</taxon>
        <taxon>Saccharomycotina</taxon>
        <taxon>Saccharomycetes</taxon>
        <taxon>Phaffomycetales</taxon>
        <taxon>Wickerhamomycetaceae</taxon>
        <taxon>Wickerhamomyces</taxon>
    </lineage>
</organism>
<evidence type="ECO:0000256" key="1">
    <source>
        <dbReference type="SAM" id="MobiDB-lite"/>
    </source>
</evidence>
<feature type="region of interest" description="Disordered" evidence="1">
    <location>
        <begin position="1"/>
        <end position="72"/>
    </location>
</feature>
<proteinExistence type="predicted"/>
<dbReference type="AlphaFoldDB" id="A0A9P8THU8"/>
<feature type="compositionally biased region" description="Low complexity" evidence="1">
    <location>
        <begin position="380"/>
        <end position="390"/>
    </location>
</feature>
<feature type="compositionally biased region" description="Polar residues" evidence="1">
    <location>
        <begin position="320"/>
        <end position="354"/>
    </location>
</feature>